<dbReference type="RefSeq" id="WP_188336260.1">
    <property type="nucleotide sequence ID" value="NZ_CP061281.1"/>
</dbReference>
<sequence>MNDDAGPPDPAGWWARADEATRRAVDADVLRDRFLFAVRTLWEALRHEGLGLNAAQDVVAARYETLGDRVERRRPDPLDVPALTARAAAHPGRVVAIEAVWDGDTVHDWFVELVAILDSPSGEASLALIHENPGPRATEAGQALATHLGVPFRFPPR</sequence>
<dbReference type="KEGG" id="sxn:IAG42_07565"/>
<reference evidence="1 2" key="1">
    <citation type="submission" date="2020-09" db="EMBL/GenBank/DDBJ databases">
        <title>A novel species.</title>
        <authorList>
            <person name="Gao J."/>
        </authorList>
    </citation>
    <scope>NUCLEOTIDE SEQUENCE [LARGE SCALE GENOMIC DNA]</scope>
    <source>
        <strain evidence="1 2">CRXT-Y-14</strain>
    </source>
</reference>
<keyword evidence="2" id="KW-1185">Reference proteome</keyword>
<dbReference type="AlphaFoldDB" id="A0A7H1B451"/>
<protein>
    <submittedName>
        <fullName evidence="1">Uncharacterized protein</fullName>
    </submittedName>
</protein>
<name>A0A7H1B451_9ACTN</name>
<gene>
    <name evidence="1" type="ORF">IAG42_07565</name>
</gene>
<evidence type="ECO:0000313" key="1">
    <source>
        <dbReference type="EMBL" id="QNS03506.1"/>
    </source>
</evidence>
<accession>A0A7H1B451</accession>
<dbReference type="EMBL" id="CP061281">
    <property type="protein sequence ID" value="QNS03506.1"/>
    <property type="molecule type" value="Genomic_DNA"/>
</dbReference>
<evidence type="ECO:0000313" key="2">
    <source>
        <dbReference type="Proteomes" id="UP000516428"/>
    </source>
</evidence>
<dbReference type="Proteomes" id="UP000516428">
    <property type="component" value="Chromosome"/>
</dbReference>
<proteinExistence type="predicted"/>
<organism evidence="1 2">
    <name type="scientific">Streptomyces xanthii</name>
    <dbReference type="NCBI Taxonomy" id="2768069"/>
    <lineage>
        <taxon>Bacteria</taxon>
        <taxon>Bacillati</taxon>
        <taxon>Actinomycetota</taxon>
        <taxon>Actinomycetes</taxon>
        <taxon>Kitasatosporales</taxon>
        <taxon>Streptomycetaceae</taxon>
        <taxon>Streptomyces</taxon>
    </lineage>
</organism>